<comment type="caution">
    <text evidence="1">The sequence shown here is derived from an EMBL/GenBank/DDBJ whole genome shotgun (WGS) entry which is preliminary data.</text>
</comment>
<protein>
    <submittedName>
        <fullName evidence="1">Uncharacterized protein</fullName>
    </submittedName>
</protein>
<name>S3JYB3_TREMA</name>
<dbReference type="OrthoDB" id="350788at2"/>
<proteinExistence type="predicted"/>
<sequence length="87" mass="9835">MEVLEIKILHHESGYIYYRISYKAAAVIAFLNTTKELPIDFTIETHASGTKAVDLKLEGSIDYPLLPITRAIKEKILKMDKEGLLPC</sequence>
<evidence type="ECO:0000313" key="2">
    <source>
        <dbReference type="Proteomes" id="UP000014541"/>
    </source>
</evidence>
<dbReference type="STRING" id="1125699.HMPREF9194_00514"/>
<reference evidence="1 2" key="1">
    <citation type="submission" date="2013-04" db="EMBL/GenBank/DDBJ databases">
        <title>The Genome Sequence of Treponema maltophilum ATCC 51939.</title>
        <authorList>
            <consortium name="The Broad Institute Genomics Platform"/>
            <person name="Earl A."/>
            <person name="Ward D."/>
            <person name="Feldgarden M."/>
            <person name="Gevers D."/>
            <person name="Leonetti C."/>
            <person name="Blanton J.M."/>
            <person name="Dewhirst F.E."/>
            <person name="Izard J."/>
            <person name="Walker B."/>
            <person name="Young S."/>
            <person name="Zeng Q."/>
            <person name="Gargeya S."/>
            <person name="Fitzgerald M."/>
            <person name="Haas B."/>
            <person name="Abouelleil A."/>
            <person name="Allen A.W."/>
            <person name="Alvarado L."/>
            <person name="Arachchi H.M."/>
            <person name="Berlin A.M."/>
            <person name="Chapman S.B."/>
            <person name="Gainer-Dewar J."/>
            <person name="Goldberg J."/>
            <person name="Griggs A."/>
            <person name="Gujja S."/>
            <person name="Hansen M."/>
            <person name="Howarth C."/>
            <person name="Imamovic A."/>
            <person name="Ireland A."/>
            <person name="Larimer J."/>
            <person name="McCowan C."/>
            <person name="Murphy C."/>
            <person name="Pearson M."/>
            <person name="Poon T.W."/>
            <person name="Priest M."/>
            <person name="Roberts A."/>
            <person name="Saif S."/>
            <person name="Shea T."/>
            <person name="Sisk P."/>
            <person name="Sykes S."/>
            <person name="Wortman J."/>
            <person name="Nusbaum C."/>
            <person name="Birren B."/>
        </authorList>
    </citation>
    <scope>NUCLEOTIDE SEQUENCE [LARGE SCALE GENOMIC DNA]</scope>
    <source>
        <strain evidence="1 2">ATCC 51939</strain>
    </source>
</reference>
<dbReference type="Proteomes" id="UP000014541">
    <property type="component" value="Unassembled WGS sequence"/>
</dbReference>
<keyword evidence="2" id="KW-1185">Reference proteome</keyword>
<evidence type="ECO:0000313" key="1">
    <source>
        <dbReference type="EMBL" id="EPF30200.1"/>
    </source>
</evidence>
<gene>
    <name evidence="1" type="ORF">HMPREF9194_00514</name>
</gene>
<dbReference type="RefSeq" id="WP_016524811.1">
    <property type="nucleotide sequence ID" value="NZ_KE332518.1"/>
</dbReference>
<dbReference type="AlphaFoldDB" id="S3JYB3"/>
<dbReference type="PATRIC" id="fig|1125699.3.peg.521"/>
<dbReference type="HOGENOM" id="CLU_170137_1_0_12"/>
<accession>S3JYB3</accession>
<dbReference type="EMBL" id="ATFF01000006">
    <property type="protein sequence ID" value="EPF30200.1"/>
    <property type="molecule type" value="Genomic_DNA"/>
</dbReference>
<organism evidence="1 2">
    <name type="scientific">Treponema maltophilum ATCC 51939</name>
    <dbReference type="NCBI Taxonomy" id="1125699"/>
    <lineage>
        <taxon>Bacteria</taxon>
        <taxon>Pseudomonadati</taxon>
        <taxon>Spirochaetota</taxon>
        <taxon>Spirochaetia</taxon>
        <taxon>Spirochaetales</taxon>
        <taxon>Treponemataceae</taxon>
        <taxon>Treponema</taxon>
    </lineage>
</organism>